<evidence type="ECO:0000313" key="1">
    <source>
        <dbReference type="EMBL" id="KAK2637400.1"/>
    </source>
</evidence>
<dbReference type="AlphaFoldDB" id="A0AAD9TJQ4"/>
<protein>
    <recommendedName>
        <fullName evidence="3">Endonuclease/exonuclease/phosphatase domain-containing protein</fullName>
    </recommendedName>
</protein>
<name>A0AAD9TJQ4_9ROSI</name>
<dbReference type="SUPFAM" id="SSF56219">
    <property type="entry name" value="DNase I-like"/>
    <property type="match status" value="1"/>
</dbReference>
<evidence type="ECO:0008006" key="3">
    <source>
        <dbReference type="Google" id="ProtNLM"/>
    </source>
</evidence>
<proteinExistence type="predicted"/>
<dbReference type="Proteomes" id="UP001280121">
    <property type="component" value="Unassembled WGS sequence"/>
</dbReference>
<keyword evidence="2" id="KW-1185">Reference proteome</keyword>
<organism evidence="1 2">
    <name type="scientific">Dipteronia dyeriana</name>
    <dbReference type="NCBI Taxonomy" id="168575"/>
    <lineage>
        <taxon>Eukaryota</taxon>
        <taxon>Viridiplantae</taxon>
        <taxon>Streptophyta</taxon>
        <taxon>Embryophyta</taxon>
        <taxon>Tracheophyta</taxon>
        <taxon>Spermatophyta</taxon>
        <taxon>Magnoliopsida</taxon>
        <taxon>eudicotyledons</taxon>
        <taxon>Gunneridae</taxon>
        <taxon>Pentapetalae</taxon>
        <taxon>rosids</taxon>
        <taxon>malvids</taxon>
        <taxon>Sapindales</taxon>
        <taxon>Sapindaceae</taxon>
        <taxon>Hippocastanoideae</taxon>
        <taxon>Acereae</taxon>
        <taxon>Dipteronia</taxon>
    </lineage>
</organism>
<dbReference type="Gene3D" id="3.60.10.10">
    <property type="entry name" value="Endonuclease/exonuclease/phosphatase"/>
    <property type="match status" value="1"/>
</dbReference>
<evidence type="ECO:0000313" key="2">
    <source>
        <dbReference type="Proteomes" id="UP001280121"/>
    </source>
</evidence>
<reference evidence="1" key="1">
    <citation type="journal article" date="2023" name="Plant J.">
        <title>Genome sequences and population genomics provide insights into the demographic history, inbreeding, and mutation load of two 'living fossil' tree species of Dipteronia.</title>
        <authorList>
            <person name="Feng Y."/>
            <person name="Comes H.P."/>
            <person name="Chen J."/>
            <person name="Zhu S."/>
            <person name="Lu R."/>
            <person name="Zhang X."/>
            <person name="Li P."/>
            <person name="Qiu J."/>
            <person name="Olsen K.M."/>
            <person name="Qiu Y."/>
        </authorList>
    </citation>
    <scope>NUCLEOTIDE SEQUENCE</scope>
    <source>
        <strain evidence="1">KIB01</strain>
    </source>
</reference>
<gene>
    <name evidence="1" type="ORF">Ddye_032192</name>
</gene>
<dbReference type="InterPro" id="IPR036691">
    <property type="entry name" value="Endo/exonu/phosph_ase_sf"/>
</dbReference>
<sequence>MFLSKGVGVEARGSAGGIISLWNEDHFMVISCISIDRCIILFGELIALKRVVVLCNVYAPNNEREMVELWRFILKAQFSLPVPWIIGVDFNTVLDKSEEGRS</sequence>
<comment type="caution">
    <text evidence="1">The sequence shown here is derived from an EMBL/GenBank/DDBJ whole genome shotgun (WGS) entry which is preliminary data.</text>
</comment>
<accession>A0AAD9TJQ4</accession>
<dbReference type="EMBL" id="JANJYI010000009">
    <property type="protein sequence ID" value="KAK2637400.1"/>
    <property type="molecule type" value="Genomic_DNA"/>
</dbReference>